<evidence type="ECO:0000313" key="2">
    <source>
        <dbReference type="Proteomes" id="UP000327493"/>
    </source>
</evidence>
<keyword evidence="2" id="KW-1185">Reference proteome</keyword>
<gene>
    <name evidence="1" type="ORF">FQN60_003378</name>
</gene>
<proteinExistence type="predicted"/>
<protein>
    <submittedName>
        <fullName evidence="1">Uncharacterized protein</fullName>
    </submittedName>
</protein>
<reference evidence="1 2" key="1">
    <citation type="submission" date="2019-08" db="EMBL/GenBank/DDBJ databases">
        <title>A chromosome-level genome assembly, high-density linkage maps, and genome scans reveal the genomic architecture of hybrid incompatibilities underlying speciation via character displacement in darters (Percidae: Etheostominae).</title>
        <authorList>
            <person name="Moran R.L."/>
            <person name="Catchen J.M."/>
            <person name="Fuller R.C."/>
        </authorList>
    </citation>
    <scope>NUCLEOTIDE SEQUENCE [LARGE SCALE GENOMIC DNA]</scope>
    <source>
        <strain evidence="1">EspeVRDwgs_2016</strain>
        <tissue evidence="1">Muscle</tissue>
    </source>
</reference>
<dbReference type="AlphaFoldDB" id="A0A5J5CJF5"/>
<dbReference type="InterPro" id="IPR036871">
    <property type="entry name" value="PX_dom_sf"/>
</dbReference>
<dbReference type="EMBL" id="VOFY01000021">
    <property type="protein sequence ID" value="KAA8581797.1"/>
    <property type="molecule type" value="Genomic_DNA"/>
</dbReference>
<accession>A0A5J5CJF5</accession>
<sequence length="55" mass="6532">MKFLESYCNKLLKWSKTCESELRGGQFFMPKDRDLQPEFTKKSIMINAVRGSARW</sequence>
<organism evidence="1 2">
    <name type="scientific">Etheostoma spectabile</name>
    <name type="common">orangethroat darter</name>
    <dbReference type="NCBI Taxonomy" id="54343"/>
    <lineage>
        <taxon>Eukaryota</taxon>
        <taxon>Metazoa</taxon>
        <taxon>Chordata</taxon>
        <taxon>Craniata</taxon>
        <taxon>Vertebrata</taxon>
        <taxon>Euteleostomi</taxon>
        <taxon>Actinopterygii</taxon>
        <taxon>Neopterygii</taxon>
        <taxon>Teleostei</taxon>
        <taxon>Neoteleostei</taxon>
        <taxon>Acanthomorphata</taxon>
        <taxon>Eupercaria</taxon>
        <taxon>Perciformes</taxon>
        <taxon>Percoidei</taxon>
        <taxon>Percidae</taxon>
        <taxon>Etheostomatinae</taxon>
        <taxon>Etheostoma</taxon>
    </lineage>
</organism>
<comment type="caution">
    <text evidence="1">The sequence shown here is derived from an EMBL/GenBank/DDBJ whole genome shotgun (WGS) entry which is preliminary data.</text>
</comment>
<name>A0A5J5CJF5_9PERO</name>
<dbReference type="Gene3D" id="3.30.1520.10">
    <property type="entry name" value="Phox-like domain"/>
    <property type="match status" value="1"/>
</dbReference>
<dbReference type="Proteomes" id="UP000327493">
    <property type="component" value="Chromosome 21"/>
</dbReference>
<dbReference type="GO" id="GO:0035091">
    <property type="term" value="F:phosphatidylinositol binding"/>
    <property type="evidence" value="ECO:0007669"/>
    <property type="project" value="InterPro"/>
</dbReference>
<evidence type="ECO:0000313" key="1">
    <source>
        <dbReference type="EMBL" id="KAA8581797.1"/>
    </source>
</evidence>